<reference evidence="1" key="1">
    <citation type="submission" date="2018-05" db="EMBL/GenBank/DDBJ databases">
        <authorList>
            <person name="Lanie J.A."/>
            <person name="Ng W.-L."/>
            <person name="Kazmierczak K.M."/>
            <person name="Andrzejewski T.M."/>
            <person name="Davidsen T.M."/>
            <person name="Wayne K.J."/>
            <person name="Tettelin H."/>
            <person name="Glass J.I."/>
            <person name="Rusch D."/>
            <person name="Podicherti R."/>
            <person name="Tsui H.-C.T."/>
            <person name="Winkler M.E."/>
        </authorList>
    </citation>
    <scope>NUCLEOTIDE SEQUENCE</scope>
</reference>
<evidence type="ECO:0008006" key="2">
    <source>
        <dbReference type="Google" id="ProtNLM"/>
    </source>
</evidence>
<dbReference type="Pfam" id="PF01041">
    <property type="entry name" value="DegT_DnrJ_EryC1"/>
    <property type="match status" value="1"/>
</dbReference>
<dbReference type="Gene3D" id="3.90.1150.10">
    <property type="entry name" value="Aspartate Aminotransferase, domain 1"/>
    <property type="match status" value="1"/>
</dbReference>
<sequence>MAGPWITNHEINIVEDAMRNGWYENSYDYVEKFQREFAIYHDRKYGIMTPNCTTAIHLLLTALGISEGDEVILPECTWIATGAGITYLRATPIFCDIDPENWCLNPRSVEKLITPKTKAVIAVDLFGNMPQYDELTKLCAHHQIPLVEDSAEAVGSTYKGVKAGKFGIGSVFSFHRTKTITTGEGGMLLLDDEKLFDRCMFLRDHGRKKDAMYLNYEVTYKYMPFNVQAALGYAQFQRIDELVGLKRNQLRMYRERLTKIKDIFLNPEPEDGINGAWITSIVFGKSYNLKKLDAIKKLAEMDIPARPFFYPLSSLPAYPMAKVKYEPMNPVAYDISSRGISLPGSAILTEDQIDWICEGIKKLLDARSL</sequence>
<dbReference type="GO" id="GO:0000271">
    <property type="term" value="P:polysaccharide biosynthetic process"/>
    <property type="evidence" value="ECO:0007669"/>
    <property type="project" value="TreeGrafter"/>
</dbReference>
<organism evidence="1">
    <name type="scientific">marine metagenome</name>
    <dbReference type="NCBI Taxonomy" id="408172"/>
    <lineage>
        <taxon>unclassified sequences</taxon>
        <taxon>metagenomes</taxon>
        <taxon>ecological metagenomes</taxon>
    </lineage>
</organism>
<dbReference type="EMBL" id="UINC01010270">
    <property type="protein sequence ID" value="SVA45761.1"/>
    <property type="molecule type" value="Genomic_DNA"/>
</dbReference>
<dbReference type="Gene3D" id="3.40.640.10">
    <property type="entry name" value="Type I PLP-dependent aspartate aminotransferase-like (Major domain)"/>
    <property type="match status" value="1"/>
</dbReference>
<dbReference type="SUPFAM" id="SSF53383">
    <property type="entry name" value="PLP-dependent transferases"/>
    <property type="match status" value="1"/>
</dbReference>
<accession>A0A381W080</accession>
<name>A0A381W080_9ZZZZ</name>
<gene>
    <name evidence="1" type="ORF">METZ01_LOCUS98615</name>
</gene>
<dbReference type="PANTHER" id="PTHR30244:SF34">
    <property type="entry name" value="DTDP-4-AMINO-4,6-DIDEOXYGALACTOSE TRANSAMINASE"/>
    <property type="match status" value="1"/>
</dbReference>
<dbReference type="GO" id="GO:0030170">
    <property type="term" value="F:pyridoxal phosphate binding"/>
    <property type="evidence" value="ECO:0007669"/>
    <property type="project" value="TreeGrafter"/>
</dbReference>
<dbReference type="InterPro" id="IPR015421">
    <property type="entry name" value="PyrdxlP-dep_Trfase_major"/>
</dbReference>
<proteinExistence type="predicted"/>
<protein>
    <recommendedName>
        <fullName evidence="2">DegT/DnrJ/EryC1/StrS aminotransferase family protein</fullName>
    </recommendedName>
</protein>
<evidence type="ECO:0000313" key="1">
    <source>
        <dbReference type="EMBL" id="SVA45761.1"/>
    </source>
</evidence>
<dbReference type="InterPro" id="IPR015422">
    <property type="entry name" value="PyrdxlP-dep_Trfase_small"/>
</dbReference>
<dbReference type="PIRSF" id="PIRSF000390">
    <property type="entry name" value="PLP_StrS"/>
    <property type="match status" value="1"/>
</dbReference>
<dbReference type="InterPro" id="IPR000653">
    <property type="entry name" value="DegT/StrS_aminotransferase"/>
</dbReference>
<dbReference type="AlphaFoldDB" id="A0A381W080"/>
<dbReference type="CDD" id="cd00616">
    <property type="entry name" value="AHBA_syn"/>
    <property type="match status" value="1"/>
</dbReference>
<dbReference type="PANTHER" id="PTHR30244">
    <property type="entry name" value="TRANSAMINASE"/>
    <property type="match status" value="1"/>
</dbReference>
<dbReference type="GO" id="GO:0008483">
    <property type="term" value="F:transaminase activity"/>
    <property type="evidence" value="ECO:0007669"/>
    <property type="project" value="TreeGrafter"/>
</dbReference>
<dbReference type="InterPro" id="IPR015424">
    <property type="entry name" value="PyrdxlP-dep_Trfase"/>
</dbReference>